<keyword evidence="3" id="KW-1185">Reference proteome</keyword>
<feature type="signal peptide" evidence="1">
    <location>
        <begin position="1"/>
        <end position="31"/>
    </location>
</feature>
<dbReference type="InterPro" id="IPR000801">
    <property type="entry name" value="Esterase-like"/>
</dbReference>
<evidence type="ECO:0000313" key="2">
    <source>
        <dbReference type="EMBL" id="QVI24306.1"/>
    </source>
</evidence>
<organism evidence="2 3">
    <name type="scientific">Nocardia tengchongensis</name>
    <dbReference type="NCBI Taxonomy" id="2055889"/>
    <lineage>
        <taxon>Bacteria</taxon>
        <taxon>Bacillati</taxon>
        <taxon>Actinomycetota</taxon>
        <taxon>Actinomycetes</taxon>
        <taxon>Mycobacteriales</taxon>
        <taxon>Nocardiaceae</taxon>
        <taxon>Nocardia</taxon>
    </lineage>
</organism>
<dbReference type="Proteomes" id="UP000683310">
    <property type="component" value="Chromosome"/>
</dbReference>
<proteinExistence type="predicted"/>
<name>A0ABX8CWN5_9NOCA</name>
<dbReference type="Gene3D" id="3.40.50.1820">
    <property type="entry name" value="alpha/beta hydrolase"/>
    <property type="match status" value="1"/>
</dbReference>
<accession>A0ABX8CWN5</accession>
<dbReference type="InterPro" id="IPR050583">
    <property type="entry name" value="Mycobacterial_A85_antigen"/>
</dbReference>
<dbReference type="Pfam" id="PF00756">
    <property type="entry name" value="Esterase"/>
    <property type="match status" value="1"/>
</dbReference>
<sequence length="339" mass="35507">MTSGRGRSRSAAAGIALVAAAFGLAPGHAAAADPLADRTLAADGSHIDHVLQRSDRQSVVSVYSSAMNRDIEVSVVHATDRSVPRPTLYLLNGAEDGVDQNGTEVSWETRTDIVDFVADQNVNVVNVLDGRYTYYTDWQSDDPMLGRNRWTTFLTQELPPLMDQTLGASGRNAIAGVSMSATSALALAESAPGLYASVASFSGCAQTGTDPGRRYLQAVVLSGGGNPWNIWGPDNAPAWTANDPATPANLERLRGTDLHLAAGTGANPAAAGGGQVGASSTALESTVENCTRALQSSLGELDIDAAFEYLPGGGHNWPSWQADFHQAWPGMARALTADR</sequence>
<reference evidence="2 3" key="1">
    <citation type="submission" date="2021-04" db="EMBL/GenBank/DDBJ databases">
        <title>Nocardia tengchongensis.</title>
        <authorList>
            <person name="Zhuang k."/>
            <person name="Ran Y."/>
            <person name="Li W."/>
        </authorList>
    </citation>
    <scope>NUCLEOTIDE SEQUENCE [LARGE SCALE GENOMIC DNA]</scope>
    <source>
        <strain evidence="2 3">CFH S0057</strain>
    </source>
</reference>
<dbReference type="PANTHER" id="PTHR48098">
    <property type="entry name" value="ENTEROCHELIN ESTERASE-RELATED"/>
    <property type="match status" value="1"/>
</dbReference>
<dbReference type="EMBL" id="CP074371">
    <property type="protein sequence ID" value="QVI24306.1"/>
    <property type="molecule type" value="Genomic_DNA"/>
</dbReference>
<protein>
    <submittedName>
        <fullName evidence="2">Esterase family protein</fullName>
    </submittedName>
</protein>
<evidence type="ECO:0000256" key="1">
    <source>
        <dbReference type="SAM" id="SignalP"/>
    </source>
</evidence>
<dbReference type="PANTHER" id="PTHR48098:SF1">
    <property type="entry name" value="DIACYLGLYCEROL ACYLTRANSFERASE_MYCOLYLTRANSFERASE AG85A"/>
    <property type="match status" value="1"/>
</dbReference>
<feature type="chain" id="PRO_5045304954" evidence="1">
    <location>
        <begin position="32"/>
        <end position="339"/>
    </location>
</feature>
<keyword evidence="1" id="KW-0732">Signal</keyword>
<dbReference type="SUPFAM" id="SSF53474">
    <property type="entry name" value="alpha/beta-Hydrolases"/>
    <property type="match status" value="1"/>
</dbReference>
<dbReference type="InterPro" id="IPR029058">
    <property type="entry name" value="AB_hydrolase_fold"/>
</dbReference>
<gene>
    <name evidence="2" type="ORF">KHQ06_16970</name>
</gene>
<evidence type="ECO:0000313" key="3">
    <source>
        <dbReference type="Proteomes" id="UP000683310"/>
    </source>
</evidence>